<feature type="transmembrane region" description="Helical" evidence="5">
    <location>
        <begin position="216"/>
        <end position="241"/>
    </location>
</feature>
<proteinExistence type="predicted"/>
<feature type="transmembrane region" description="Helical" evidence="5">
    <location>
        <begin position="90"/>
        <end position="111"/>
    </location>
</feature>
<keyword evidence="2 5" id="KW-0812">Transmembrane</keyword>
<comment type="subcellular location">
    <subcellularLocation>
        <location evidence="1">Membrane</location>
        <topology evidence="1">Multi-pass membrane protein</topology>
    </subcellularLocation>
</comment>
<dbReference type="OrthoDB" id="3561359at2759"/>
<dbReference type="GO" id="GO:0022857">
    <property type="term" value="F:transmembrane transporter activity"/>
    <property type="evidence" value="ECO:0007669"/>
    <property type="project" value="InterPro"/>
</dbReference>
<dbReference type="GO" id="GO:0005886">
    <property type="term" value="C:plasma membrane"/>
    <property type="evidence" value="ECO:0007669"/>
    <property type="project" value="TreeGrafter"/>
</dbReference>
<keyword evidence="3 5" id="KW-1133">Transmembrane helix</keyword>
<dbReference type="InterPro" id="IPR036259">
    <property type="entry name" value="MFS_trans_sf"/>
</dbReference>
<keyword evidence="8" id="KW-1185">Reference proteome</keyword>
<name>A0A2A9NM53_9AGAR</name>
<evidence type="ECO:0000256" key="1">
    <source>
        <dbReference type="ARBA" id="ARBA00004141"/>
    </source>
</evidence>
<evidence type="ECO:0000313" key="7">
    <source>
        <dbReference type="EMBL" id="PFH48800.1"/>
    </source>
</evidence>
<reference evidence="7 8" key="1">
    <citation type="submission" date="2014-02" db="EMBL/GenBank/DDBJ databases">
        <title>Transposable element dynamics among asymbiotic and ectomycorrhizal Amanita fungi.</title>
        <authorList>
            <consortium name="DOE Joint Genome Institute"/>
            <person name="Hess J."/>
            <person name="Skrede I."/>
            <person name="Wolfe B."/>
            <person name="LaButti K."/>
            <person name="Ohm R.A."/>
            <person name="Grigoriev I.V."/>
            <person name="Pringle A."/>
        </authorList>
    </citation>
    <scope>NUCLEOTIDE SEQUENCE [LARGE SCALE GENOMIC DNA]</scope>
    <source>
        <strain evidence="7 8">SKay4041</strain>
    </source>
</reference>
<dbReference type="EMBL" id="KZ302050">
    <property type="protein sequence ID" value="PFH48800.1"/>
    <property type="molecule type" value="Genomic_DNA"/>
</dbReference>
<dbReference type="CDD" id="cd17323">
    <property type="entry name" value="MFS_Tpo1_MDR_like"/>
    <property type="match status" value="1"/>
</dbReference>
<accession>A0A2A9NM53</accession>
<dbReference type="InterPro" id="IPR020846">
    <property type="entry name" value="MFS_dom"/>
</dbReference>
<dbReference type="Pfam" id="PF07690">
    <property type="entry name" value="MFS_1"/>
    <property type="match status" value="1"/>
</dbReference>
<feature type="transmembrane region" description="Helical" evidence="5">
    <location>
        <begin position="123"/>
        <end position="143"/>
    </location>
</feature>
<gene>
    <name evidence="7" type="ORF">AMATHDRAFT_149102</name>
</gene>
<keyword evidence="4 5" id="KW-0472">Membrane</keyword>
<dbReference type="PANTHER" id="PTHR23502">
    <property type="entry name" value="MAJOR FACILITATOR SUPERFAMILY"/>
    <property type="match status" value="1"/>
</dbReference>
<dbReference type="InterPro" id="IPR011701">
    <property type="entry name" value="MFS"/>
</dbReference>
<organism evidence="7 8">
    <name type="scientific">Amanita thiersii Skay4041</name>
    <dbReference type="NCBI Taxonomy" id="703135"/>
    <lineage>
        <taxon>Eukaryota</taxon>
        <taxon>Fungi</taxon>
        <taxon>Dikarya</taxon>
        <taxon>Basidiomycota</taxon>
        <taxon>Agaricomycotina</taxon>
        <taxon>Agaricomycetes</taxon>
        <taxon>Agaricomycetidae</taxon>
        <taxon>Agaricales</taxon>
        <taxon>Pluteineae</taxon>
        <taxon>Amanitaceae</taxon>
        <taxon>Amanita</taxon>
    </lineage>
</organism>
<evidence type="ECO:0000256" key="2">
    <source>
        <dbReference type="ARBA" id="ARBA00022692"/>
    </source>
</evidence>
<evidence type="ECO:0000256" key="3">
    <source>
        <dbReference type="ARBA" id="ARBA00022989"/>
    </source>
</evidence>
<feature type="domain" description="Major facilitator superfamily (MFS) profile" evidence="6">
    <location>
        <begin position="57"/>
        <end position="494"/>
    </location>
</feature>
<feature type="transmembrane region" description="Helical" evidence="5">
    <location>
        <begin position="149"/>
        <end position="171"/>
    </location>
</feature>
<evidence type="ECO:0000313" key="8">
    <source>
        <dbReference type="Proteomes" id="UP000242287"/>
    </source>
</evidence>
<dbReference type="SUPFAM" id="SSF103473">
    <property type="entry name" value="MFS general substrate transporter"/>
    <property type="match status" value="1"/>
</dbReference>
<dbReference type="FunFam" id="1.20.1250.20:FF:000082">
    <property type="entry name" value="MFS multidrug transporter, putative"/>
    <property type="match status" value="1"/>
</dbReference>
<feature type="transmembrane region" description="Helical" evidence="5">
    <location>
        <begin position="327"/>
        <end position="346"/>
    </location>
</feature>
<sequence>MSVHSSTTCEPVGTRINEVFTGKDDKYDDPLIFDPAFKVLLDETDDPQCMPTLRKWVAITVISSAALCVTSASSLAAFTESGIEREFGVSHTVAILGISLFVAGLGTGPLLAGPLSEVYGRNYVYQVSYGLFFAFSWPVAFAPNISVHLIFRYATGFCGATFLSVAGGSVSDMFSNATVANPMAVYTISPFIGPVIGPLIGGFINQNLNWRWTYYIVLIWVFCELLALFIFVPETYVPVILQRKAAKLRRQINDERYWSELDEGEKNLMKAIIISCYKPFQLLLLDRMALLLSIWTALILGILYLAFQAFPFIFTGIHGFNMQFTGMSFLGIGVGMLLALATQPLWNRLFSRESARFNGRPPPEIRLVMGQVGGVLVPLSLYWLAFTTYRNVPWIIPIIASALFGTGIIFVFTSVFTYLVTAYRPIAASAMAANSALRSAFAAAFPLFARAMYLRLGSVGATALLAGLTTIMAPLPFIFRKYGSQLRAKSRFAV</sequence>
<evidence type="ECO:0000259" key="6">
    <source>
        <dbReference type="PROSITE" id="PS50850"/>
    </source>
</evidence>
<dbReference type="Gene3D" id="1.20.1250.20">
    <property type="entry name" value="MFS general substrate transporter like domains"/>
    <property type="match status" value="1"/>
</dbReference>
<evidence type="ECO:0000256" key="4">
    <source>
        <dbReference type="ARBA" id="ARBA00023136"/>
    </source>
</evidence>
<feature type="transmembrane region" description="Helical" evidence="5">
    <location>
        <begin position="183"/>
        <end position="204"/>
    </location>
</feature>
<dbReference type="PROSITE" id="PS50850">
    <property type="entry name" value="MFS"/>
    <property type="match status" value="1"/>
</dbReference>
<feature type="transmembrane region" description="Helical" evidence="5">
    <location>
        <begin position="435"/>
        <end position="453"/>
    </location>
</feature>
<dbReference type="PANTHER" id="PTHR23502:SF7">
    <property type="entry name" value="DRUG_PROTON ANTIPORTER YHK8-RELATED"/>
    <property type="match status" value="1"/>
</dbReference>
<dbReference type="AlphaFoldDB" id="A0A2A9NM53"/>
<feature type="transmembrane region" description="Helical" evidence="5">
    <location>
        <begin position="367"/>
        <end position="386"/>
    </location>
</feature>
<feature type="transmembrane region" description="Helical" evidence="5">
    <location>
        <begin position="288"/>
        <end position="307"/>
    </location>
</feature>
<feature type="transmembrane region" description="Helical" evidence="5">
    <location>
        <begin position="459"/>
        <end position="479"/>
    </location>
</feature>
<dbReference type="Proteomes" id="UP000242287">
    <property type="component" value="Unassembled WGS sequence"/>
</dbReference>
<protein>
    <recommendedName>
        <fullName evidence="6">Major facilitator superfamily (MFS) profile domain-containing protein</fullName>
    </recommendedName>
</protein>
<dbReference type="STRING" id="703135.A0A2A9NM53"/>
<feature type="transmembrane region" description="Helical" evidence="5">
    <location>
        <begin position="392"/>
        <end position="423"/>
    </location>
</feature>
<feature type="transmembrane region" description="Helical" evidence="5">
    <location>
        <begin position="56"/>
        <end position="78"/>
    </location>
</feature>
<evidence type="ECO:0000256" key="5">
    <source>
        <dbReference type="SAM" id="Phobius"/>
    </source>
</evidence>